<accession>A0A327ZLI3</accession>
<feature type="transmembrane region" description="Helical" evidence="1">
    <location>
        <begin position="136"/>
        <end position="155"/>
    </location>
</feature>
<dbReference type="EMBL" id="QLMJ01000002">
    <property type="protein sequence ID" value="RAK42866.1"/>
    <property type="molecule type" value="Genomic_DNA"/>
</dbReference>
<name>A0A327ZLI3_9ACTN</name>
<feature type="transmembrane region" description="Helical" evidence="1">
    <location>
        <begin position="167"/>
        <end position="188"/>
    </location>
</feature>
<feature type="transmembrane region" description="Helical" evidence="1">
    <location>
        <begin position="94"/>
        <end position="116"/>
    </location>
</feature>
<dbReference type="SMART" id="SM00014">
    <property type="entry name" value="acidPPc"/>
    <property type="match status" value="1"/>
</dbReference>
<dbReference type="InterPro" id="IPR036938">
    <property type="entry name" value="PAP2/HPO_sf"/>
</dbReference>
<dbReference type="PANTHER" id="PTHR14969">
    <property type="entry name" value="SPHINGOSINE-1-PHOSPHATE PHOSPHOHYDROLASE"/>
    <property type="match status" value="1"/>
</dbReference>
<evidence type="ECO:0000313" key="3">
    <source>
        <dbReference type="EMBL" id="RAK42866.1"/>
    </source>
</evidence>
<evidence type="ECO:0000259" key="2">
    <source>
        <dbReference type="SMART" id="SM00014"/>
    </source>
</evidence>
<feature type="transmembrane region" description="Helical" evidence="1">
    <location>
        <begin position="16"/>
        <end position="36"/>
    </location>
</feature>
<dbReference type="RefSeq" id="WP_111647969.1">
    <property type="nucleotide sequence ID" value="NZ_JACHWI010000003.1"/>
</dbReference>
<organism evidence="3 4">
    <name type="scientific">Actinoplanes lutulentus</name>
    <dbReference type="NCBI Taxonomy" id="1287878"/>
    <lineage>
        <taxon>Bacteria</taxon>
        <taxon>Bacillati</taxon>
        <taxon>Actinomycetota</taxon>
        <taxon>Actinomycetes</taxon>
        <taxon>Micromonosporales</taxon>
        <taxon>Micromonosporaceae</taxon>
        <taxon>Actinoplanes</taxon>
    </lineage>
</organism>
<dbReference type="InterPro" id="IPR000326">
    <property type="entry name" value="PAP2/HPO"/>
</dbReference>
<feature type="transmembrane region" description="Helical" evidence="1">
    <location>
        <begin position="194"/>
        <end position="212"/>
    </location>
</feature>
<comment type="caution">
    <text evidence="3">The sequence shown here is derived from an EMBL/GenBank/DDBJ whole genome shotgun (WGS) entry which is preliminary data.</text>
</comment>
<keyword evidence="1" id="KW-1133">Transmembrane helix</keyword>
<keyword evidence="1" id="KW-0812">Transmembrane</keyword>
<evidence type="ECO:0000313" key="4">
    <source>
        <dbReference type="Proteomes" id="UP000249341"/>
    </source>
</evidence>
<evidence type="ECO:0000256" key="1">
    <source>
        <dbReference type="SAM" id="Phobius"/>
    </source>
</evidence>
<dbReference type="Proteomes" id="UP000249341">
    <property type="component" value="Unassembled WGS sequence"/>
</dbReference>
<dbReference type="Pfam" id="PF01569">
    <property type="entry name" value="PAP2"/>
    <property type="match status" value="1"/>
</dbReference>
<dbReference type="Gene3D" id="1.20.144.10">
    <property type="entry name" value="Phosphatidic acid phosphatase type 2/haloperoxidase"/>
    <property type="match status" value="2"/>
</dbReference>
<feature type="domain" description="Phosphatidic acid phosphatase type 2/haloperoxidase" evidence="2">
    <location>
        <begin position="94"/>
        <end position="209"/>
    </location>
</feature>
<proteinExistence type="predicted"/>
<protein>
    <submittedName>
        <fullName evidence="3">Undecaprenyl-diphosphatase</fullName>
    </submittedName>
</protein>
<dbReference type="AlphaFoldDB" id="A0A327ZLI3"/>
<keyword evidence="1" id="KW-0472">Membrane</keyword>
<dbReference type="PANTHER" id="PTHR14969:SF13">
    <property type="entry name" value="AT30094P"/>
    <property type="match status" value="1"/>
</dbReference>
<feature type="transmembrane region" description="Helical" evidence="1">
    <location>
        <begin position="69"/>
        <end position="87"/>
    </location>
</feature>
<sequence length="223" mass="23523">MPTTHSDIDIAARNRVAFPLLVPFVLIAALVAVRWAPLHTLDDTVSDRMHAAALAGAGWVDVSTWLTHILSPTSWRLAVLVLVIWLFRRGARSVALWAAGTMIVGGVLGAVLKLVFSRARPEFLEPIAKASGYAFPSGHALNSALGAAILLLVLLPILRGRPGARAALWTAMIVLPLVTALTRVVVGVHWLSDVTAGLFLGAAIAVASAAVYSRRGVPEPVTG</sequence>
<dbReference type="SUPFAM" id="SSF48317">
    <property type="entry name" value="Acid phosphatase/Vanadium-dependent haloperoxidase"/>
    <property type="match status" value="1"/>
</dbReference>
<gene>
    <name evidence="3" type="ORF">B0I29_102692</name>
</gene>
<keyword evidence="4" id="KW-1185">Reference proteome</keyword>
<dbReference type="OrthoDB" id="5289372at2"/>
<reference evidence="3 4" key="1">
    <citation type="submission" date="2018-06" db="EMBL/GenBank/DDBJ databases">
        <title>Genomic Encyclopedia of Type Strains, Phase III (KMG-III): the genomes of soil and plant-associated and newly described type strains.</title>
        <authorList>
            <person name="Whitman W."/>
        </authorList>
    </citation>
    <scope>NUCLEOTIDE SEQUENCE [LARGE SCALE GENOMIC DNA]</scope>
    <source>
        <strain evidence="3 4">CGMCC 4.7090</strain>
    </source>
</reference>